<protein>
    <recommendedName>
        <fullName evidence="3">Lipoprotein</fullName>
    </recommendedName>
</protein>
<evidence type="ECO:0008006" key="3">
    <source>
        <dbReference type="Google" id="ProtNLM"/>
    </source>
</evidence>
<dbReference type="EMBL" id="CP035107">
    <property type="protein sequence ID" value="QAR30760.1"/>
    <property type="molecule type" value="Genomic_DNA"/>
</dbReference>
<accession>A0A3R5YVZ0</accession>
<sequence>MDILKLNRIILILCLLSIGCYDKEKEKRKNEIICNQEKNIKFYYKNDFRIWFIGEEVEGIKQINIYHIREGQIINELKHTTLEDDKIKLLTMPSLKTRDSLRITINKTKDIYVYNFKNHARYGGKNFLGCYFFYYTVEGKEFADPDLIRIFLDDFFTNQS</sequence>
<organism evidence="1 2">
    <name type="scientific">Ornithobacterium rhinotracheale</name>
    <dbReference type="NCBI Taxonomy" id="28251"/>
    <lineage>
        <taxon>Bacteria</taxon>
        <taxon>Pseudomonadati</taxon>
        <taxon>Bacteroidota</taxon>
        <taxon>Flavobacteriia</taxon>
        <taxon>Flavobacteriales</taxon>
        <taxon>Weeksellaceae</taxon>
        <taxon>Ornithobacterium</taxon>
    </lineage>
</organism>
<proteinExistence type="predicted"/>
<dbReference type="OrthoDB" id="1274290at2"/>
<gene>
    <name evidence="1" type="ORF">EQP59_05110</name>
</gene>
<reference evidence="1 2" key="1">
    <citation type="submission" date="2019-01" db="EMBL/GenBank/DDBJ databases">
        <title>Whole Genome of Ornithobacterium rhinotracheale FARPER-174b.</title>
        <authorList>
            <person name="Tataje-Lavanda L.A."/>
            <person name="Montalvan A."/>
            <person name="Montesinos R."/>
            <person name="Zimic M."/>
            <person name="Fernandez-Sanchez M."/>
            <person name="Fernandez-Diaz M."/>
        </authorList>
    </citation>
    <scope>NUCLEOTIDE SEQUENCE [LARGE SCALE GENOMIC DNA]</scope>
    <source>
        <strain evidence="1 2">FARPER-174b</strain>
    </source>
</reference>
<dbReference type="RefSeq" id="WP_128501235.1">
    <property type="nucleotide sequence ID" value="NZ_CP035107.1"/>
</dbReference>
<name>A0A3R5YVZ0_ORNRH</name>
<evidence type="ECO:0000313" key="2">
    <source>
        <dbReference type="Proteomes" id="UP000287701"/>
    </source>
</evidence>
<dbReference type="Proteomes" id="UP000287701">
    <property type="component" value="Chromosome"/>
</dbReference>
<dbReference type="PROSITE" id="PS51257">
    <property type="entry name" value="PROKAR_LIPOPROTEIN"/>
    <property type="match status" value="1"/>
</dbReference>
<evidence type="ECO:0000313" key="1">
    <source>
        <dbReference type="EMBL" id="QAR30760.1"/>
    </source>
</evidence>
<dbReference type="AlphaFoldDB" id="A0A3R5YVZ0"/>